<keyword evidence="4 7" id="KW-0812">Transmembrane</keyword>
<dbReference type="InterPro" id="IPR035906">
    <property type="entry name" value="MetI-like_sf"/>
</dbReference>
<feature type="transmembrane region" description="Helical" evidence="7">
    <location>
        <begin position="67"/>
        <end position="91"/>
    </location>
</feature>
<evidence type="ECO:0000256" key="2">
    <source>
        <dbReference type="ARBA" id="ARBA00022448"/>
    </source>
</evidence>
<dbReference type="Pfam" id="PF00528">
    <property type="entry name" value="BPD_transp_1"/>
    <property type="match status" value="1"/>
</dbReference>
<protein>
    <submittedName>
        <fullName evidence="9">Carbohydrate ABC transporter permease</fullName>
    </submittedName>
</protein>
<keyword evidence="3" id="KW-1003">Cell membrane</keyword>
<evidence type="ECO:0000313" key="9">
    <source>
        <dbReference type="EMBL" id="MFC4561339.1"/>
    </source>
</evidence>
<evidence type="ECO:0000313" key="10">
    <source>
        <dbReference type="Proteomes" id="UP001595923"/>
    </source>
</evidence>
<feature type="transmembrane region" description="Helical" evidence="7">
    <location>
        <begin position="103"/>
        <end position="125"/>
    </location>
</feature>
<dbReference type="RefSeq" id="WP_378571940.1">
    <property type="nucleotide sequence ID" value="NZ_JBHSFQ010000003.1"/>
</dbReference>
<feature type="transmembrane region" description="Helical" evidence="7">
    <location>
        <begin position="137"/>
        <end position="159"/>
    </location>
</feature>
<name>A0ABV9DSI2_9ACTN</name>
<sequence length="273" mass="29494">MNRYTWRTGVLEAALIAAAAVFVFPLYILVATALEPSGTAASPVSFPASPTLVNFADAWGRADLGSAMLYSLLITVASVTLLVTLASLAAYPIARSTRLWSKGVFALFMLGLLLPFQLAMIPLYWTMRDLDLLGNPAALVIFYAGLQMPMSVFLYTGFLRALDPGYEQAALIDGCGPVRAFVSVVFPLMRPVTGTVVIINTIFVWNDFLTPLMYLSGTEQQTIPVALFGFVGQFVAQWPLVFAGLIIGIAPVLIAYFVLQKHVIRGFASGLKG</sequence>
<dbReference type="PANTHER" id="PTHR43744">
    <property type="entry name" value="ABC TRANSPORTER PERMEASE PROTEIN MG189-RELATED-RELATED"/>
    <property type="match status" value="1"/>
</dbReference>
<reference evidence="10" key="1">
    <citation type="journal article" date="2019" name="Int. J. Syst. Evol. Microbiol.">
        <title>The Global Catalogue of Microorganisms (GCM) 10K type strain sequencing project: providing services to taxonomists for standard genome sequencing and annotation.</title>
        <authorList>
            <consortium name="The Broad Institute Genomics Platform"/>
            <consortium name="The Broad Institute Genome Sequencing Center for Infectious Disease"/>
            <person name="Wu L."/>
            <person name="Ma J."/>
        </authorList>
    </citation>
    <scope>NUCLEOTIDE SEQUENCE [LARGE SCALE GENOMIC DNA]</scope>
    <source>
        <strain evidence="10">XZYJ18</strain>
    </source>
</reference>
<dbReference type="InterPro" id="IPR000515">
    <property type="entry name" value="MetI-like"/>
</dbReference>
<dbReference type="Gene3D" id="1.10.3720.10">
    <property type="entry name" value="MetI-like"/>
    <property type="match status" value="1"/>
</dbReference>
<evidence type="ECO:0000256" key="7">
    <source>
        <dbReference type="RuleBase" id="RU363032"/>
    </source>
</evidence>
<keyword evidence="10" id="KW-1185">Reference proteome</keyword>
<dbReference type="SUPFAM" id="SSF161098">
    <property type="entry name" value="MetI-like"/>
    <property type="match status" value="1"/>
</dbReference>
<dbReference type="CDD" id="cd06261">
    <property type="entry name" value="TM_PBP2"/>
    <property type="match status" value="1"/>
</dbReference>
<evidence type="ECO:0000256" key="1">
    <source>
        <dbReference type="ARBA" id="ARBA00004651"/>
    </source>
</evidence>
<comment type="subcellular location">
    <subcellularLocation>
        <location evidence="1 7">Cell membrane</location>
        <topology evidence="1 7">Multi-pass membrane protein</topology>
    </subcellularLocation>
</comment>
<evidence type="ECO:0000256" key="3">
    <source>
        <dbReference type="ARBA" id="ARBA00022475"/>
    </source>
</evidence>
<accession>A0ABV9DSI2</accession>
<feature type="domain" description="ABC transmembrane type-1" evidence="8">
    <location>
        <begin position="68"/>
        <end position="259"/>
    </location>
</feature>
<dbReference type="EMBL" id="JBHSFQ010000003">
    <property type="protein sequence ID" value="MFC4561339.1"/>
    <property type="molecule type" value="Genomic_DNA"/>
</dbReference>
<evidence type="ECO:0000256" key="6">
    <source>
        <dbReference type="ARBA" id="ARBA00023136"/>
    </source>
</evidence>
<comment type="similarity">
    <text evidence="7">Belongs to the binding-protein-dependent transport system permease family.</text>
</comment>
<feature type="transmembrane region" description="Helical" evidence="7">
    <location>
        <begin position="238"/>
        <end position="259"/>
    </location>
</feature>
<keyword evidence="2 7" id="KW-0813">Transport</keyword>
<proteinExistence type="inferred from homology"/>
<evidence type="ECO:0000256" key="5">
    <source>
        <dbReference type="ARBA" id="ARBA00022989"/>
    </source>
</evidence>
<organism evidence="9 10">
    <name type="scientific">Nocardiopsis mangrovi</name>
    <dbReference type="NCBI Taxonomy" id="1179818"/>
    <lineage>
        <taxon>Bacteria</taxon>
        <taxon>Bacillati</taxon>
        <taxon>Actinomycetota</taxon>
        <taxon>Actinomycetes</taxon>
        <taxon>Streptosporangiales</taxon>
        <taxon>Nocardiopsidaceae</taxon>
        <taxon>Nocardiopsis</taxon>
    </lineage>
</organism>
<dbReference type="PROSITE" id="PS50928">
    <property type="entry name" value="ABC_TM1"/>
    <property type="match status" value="1"/>
</dbReference>
<dbReference type="PANTHER" id="PTHR43744:SF3">
    <property type="entry name" value="LACTOSE TRANSPORT SYSTEM PERMEASE PROTEIN LACG"/>
    <property type="match status" value="1"/>
</dbReference>
<evidence type="ECO:0000259" key="8">
    <source>
        <dbReference type="PROSITE" id="PS50928"/>
    </source>
</evidence>
<comment type="caution">
    <text evidence="9">The sequence shown here is derived from an EMBL/GenBank/DDBJ whole genome shotgun (WGS) entry which is preliminary data.</text>
</comment>
<gene>
    <name evidence="9" type="ORF">ACFO4E_05670</name>
</gene>
<keyword evidence="5 7" id="KW-1133">Transmembrane helix</keyword>
<feature type="transmembrane region" description="Helical" evidence="7">
    <location>
        <begin position="12"/>
        <end position="34"/>
    </location>
</feature>
<feature type="transmembrane region" description="Helical" evidence="7">
    <location>
        <begin position="180"/>
        <end position="205"/>
    </location>
</feature>
<evidence type="ECO:0000256" key="4">
    <source>
        <dbReference type="ARBA" id="ARBA00022692"/>
    </source>
</evidence>
<dbReference type="Proteomes" id="UP001595923">
    <property type="component" value="Unassembled WGS sequence"/>
</dbReference>
<keyword evidence="6 7" id="KW-0472">Membrane</keyword>